<evidence type="ECO:0008006" key="4">
    <source>
        <dbReference type="Google" id="ProtNLM"/>
    </source>
</evidence>
<sequence length="543" mass="57823">MKNVFFYNHAGRYIVCAVSQCHFLHEEAASECPSSHILAKMAAATTATVSVSPLTASENTDTQITYLKKDIQKLSDELRSKNDLLNSLLDIAHQQSMHIASLKTALGDTVHWDPDISPRPSLSSTPKPLWTEVVCRRKKALDRDDLVLSNRFNVLSGPTSDDVLKAAPPLRGKNPRPVASRTEKEGHPASGGPSYAKRRQLLRDAVSRRPDTRRGQNEIHVTSGSNNAGSSSAVAIGASGPGLAASPPATGVAASTVTSPLPGVSPASAAATPRPPGVSPTPACPPAATGPLTSAARSGGSGDRAGSSFPGGSSDTCTARSLHVVGVSAADSSPSPSLALSHHPSAPAPAQCVPPSFASPVPISQQHPFFYPQPLFAPTTLLVGDSIIRRCRFFNATTHCFPGATVPTLLDKLPGLLQTAPPTITRIIIHIGTNDTSHSQSELTKLDFLDLFTFLVSCGKSVFISSPLPTLGHGAERFSRILALTNWLKHSSLCYNFGFIDNFNLFWDRCSFYQRDGLHINHLGTKFLTANIIYAVQSYKLYD</sequence>
<feature type="compositionally biased region" description="Low complexity" evidence="1">
    <location>
        <begin position="286"/>
        <end position="308"/>
    </location>
</feature>
<dbReference type="Gene3D" id="3.40.50.12700">
    <property type="match status" value="1"/>
</dbReference>
<reference evidence="2" key="2">
    <citation type="submission" date="2025-08" db="UniProtKB">
        <authorList>
            <consortium name="Ensembl"/>
        </authorList>
    </citation>
    <scope>IDENTIFICATION</scope>
    <source>
        <strain evidence="2">Hd-rR</strain>
    </source>
</reference>
<dbReference type="Gene3D" id="3.40.50.12690">
    <property type="match status" value="1"/>
</dbReference>
<feature type="region of interest" description="Disordered" evidence="1">
    <location>
        <begin position="264"/>
        <end position="314"/>
    </location>
</feature>
<feature type="compositionally biased region" description="Basic and acidic residues" evidence="1">
    <location>
        <begin position="201"/>
        <end position="217"/>
    </location>
</feature>
<proteinExistence type="predicted"/>
<evidence type="ECO:0000313" key="3">
    <source>
        <dbReference type="Proteomes" id="UP000001038"/>
    </source>
</evidence>
<feature type="compositionally biased region" description="Pro residues" evidence="1">
    <location>
        <begin position="273"/>
        <end position="285"/>
    </location>
</feature>
<name>A0A3B3I3P1_ORYLA</name>
<evidence type="ECO:0000256" key="1">
    <source>
        <dbReference type="SAM" id="MobiDB-lite"/>
    </source>
</evidence>
<reference evidence="2 3" key="1">
    <citation type="journal article" date="2007" name="Nature">
        <title>The medaka draft genome and insights into vertebrate genome evolution.</title>
        <authorList>
            <person name="Kasahara M."/>
            <person name="Naruse K."/>
            <person name="Sasaki S."/>
            <person name="Nakatani Y."/>
            <person name="Qu W."/>
            <person name="Ahsan B."/>
            <person name="Yamada T."/>
            <person name="Nagayasu Y."/>
            <person name="Doi K."/>
            <person name="Kasai Y."/>
            <person name="Jindo T."/>
            <person name="Kobayashi D."/>
            <person name="Shimada A."/>
            <person name="Toyoda A."/>
            <person name="Kuroki Y."/>
            <person name="Fujiyama A."/>
            <person name="Sasaki T."/>
            <person name="Shimizu A."/>
            <person name="Asakawa S."/>
            <person name="Shimizu N."/>
            <person name="Hashimoto S."/>
            <person name="Yang J."/>
            <person name="Lee Y."/>
            <person name="Matsushima K."/>
            <person name="Sugano S."/>
            <person name="Sakaizumi M."/>
            <person name="Narita T."/>
            <person name="Ohishi K."/>
            <person name="Haga S."/>
            <person name="Ohta F."/>
            <person name="Nomoto H."/>
            <person name="Nogata K."/>
            <person name="Morishita T."/>
            <person name="Endo T."/>
            <person name="Shin-I T."/>
            <person name="Takeda H."/>
            <person name="Morishita S."/>
            <person name="Kohara Y."/>
        </authorList>
    </citation>
    <scope>NUCLEOTIDE SEQUENCE [LARGE SCALE GENOMIC DNA]</scope>
    <source>
        <strain evidence="2 3">Hd-rR</strain>
    </source>
</reference>
<dbReference type="InParanoid" id="A0A3B3I3P1"/>
<organism evidence="2 3">
    <name type="scientific">Oryzias latipes</name>
    <name type="common">Japanese rice fish</name>
    <name type="synonym">Japanese killifish</name>
    <dbReference type="NCBI Taxonomy" id="8090"/>
    <lineage>
        <taxon>Eukaryota</taxon>
        <taxon>Metazoa</taxon>
        <taxon>Chordata</taxon>
        <taxon>Craniata</taxon>
        <taxon>Vertebrata</taxon>
        <taxon>Euteleostomi</taxon>
        <taxon>Actinopterygii</taxon>
        <taxon>Neopterygii</taxon>
        <taxon>Teleostei</taxon>
        <taxon>Neoteleostei</taxon>
        <taxon>Acanthomorphata</taxon>
        <taxon>Ovalentaria</taxon>
        <taxon>Atherinomorphae</taxon>
        <taxon>Beloniformes</taxon>
        <taxon>Adrianichthyidae</taxon>
        <taxon>Oryziinae</taxon>
        <taxon>Oryzias</taxon>
    </lineage>
</organism>
<dbReference type="STRING" id="8090.ENSORLP00000038667"/>
<dbReference type="Proteomes" id="UP000001038">
    <property type="component" value="Chromosome 12"/>
</dbReference>
<dbReference type="SUPFAM" id="SSF52266">
    <property type="entry name" value="SGNH hydrolase"/>
    <property type="match status" value="1"/>
</dbReference>
<accession>A0A3B3I3P1</accession>
<dbReference type="GeneTree" id="ENSGT01140000282613"/>
<protein>
    <recommendedName>
        <fullName evidence="4">SGNH hydrolase-type esterase domain-containing protein</fullName>
    </recommendedName>
</protein>
<evidence type="ECO:0000313" key="2">
    <source>
        <dbReference type="Ensembl" id="ENSORLP00000038667.1"/>
    </source>
</evidence>
<dbReference type="Ensembl" id="ENSORLT00000028531.1">
    <property type="protein sequence ID" value="ENSORLP00000038667.1"/>
    <property type="gene ID" value="ENSORLG00000028164.1"/>
</dbReference>
<keyword evidence="3" id="KW-1185">Reference proteome</keyword>
<reference evidence="2" key="3">
    <citation type="submission" date="2025-09" db="UniProtKB">
        <authorList>
            <consortium name="Ensembl"/>
        </authorList>
    </citation>
    <scope>IDENTIFICATION</scope>
    <source>
        <strain evidence="2">Hd-rR</strain>
    </source>
</reference>
<dbReference type="Bgee" id="ENSORLG00000028164">
    <property type="expression patterns" value="Expressed in animal zygote and 3 other cell types or tissues"/>
</dbReference>
<feature type="compositionally biased region" description="Low complexity" evidence="1">
    <location>
        <begin position="223"/>
        <end position="233"/>
    </location>
</feature>
<feature type="region of interest" description="Disordered" evidence="1">
    <location>
        <begin position="158"/>
        <end position="233"/>
    </location>
</feature>
<dbReference type="AlphaFoldDB" id="A0A3B3I3P1"/>